<dbReference type="Proteomes" id="UP001595711">
    <property type="component" value="Unassembled WGS sequence"/>
</dbReference>
<comment type="caution">
    <text evidence="1">The sequence shown here is derived from an EMBL/GenBank/DDBJ whole genome shotgun (WGS) entry which is preliminary data.</text>
</comment>
<protein>
    <submittedName>
        <fullName evidence="1">PAS domain-containing protein</fullName>
    </submittedName>
</protein>
<gene>
    <name evidence="1" type="ORF">ACFOOQ_07130</name>
</gene>
<accession>A0ABV7VE27</accession>
<dbReference type="InterPro" id="IPR009922">
    <property type="entry name" value="DUF1457"/>
</dbReference>
<dbReference type="RefSeq" id="WP_379723630.1">
    <property type="nucleotide sequence ID" value="NZ_JBHRYJ010000001.1"/>
</dbReference>
<reference evidence="2" key="1">
    <citation type="journal article" date="2019" name="Int. J. Syst. Evol. Microbiol.">
        <title>The Global Catalogue of Microorganisms (GCM) 10K type strain sequencing project: providing services to taxonomists for standard genome sequencing and annotation.</title>
        <authorList>
            <consortium name="The Broad Institute Genomics Platform"/>
            <consortium name="The Broad Institute Genome Sequencing Center for Infectious Disease"/>
            <person name="Wu L."/>
            <person name="Ma J."/>
        </authorList>
    </citation>
    <scope>NUCLEOTIDE SEQUENCE [LARGE SCALE GENOMIC DNA]</scope>
    <source>
        <strain evidence="2">KCTC 42182</strain>
    </source>
</reference>
<dbReference type="Pfam" id="PF07310">
    <property type="entry name" value="PAS_5"/>
    <property type="match status" value="1"/>
</dbReference>
<name>A0ABV7VE27_9PROT</name>
<dbReference type="EMBL" id="JBHRYJ010000001">
    <property type="protein sequence ID" value="MFC3675308.1"/>
    <property type="molecule type" value="Genomic_DNA"/>
</dbReference>
<organism evidence="1 2">
    <name type="scientific">Ferrovibrio xuzhouensis</name>
    <dbReference type="NCBI Taxonomy" id="1576914"/>
    <lineage>
        <taxon>Bacteria</taxon>
        <taxon>Pseudomonadati</taxon>
        <taxon>Pseudomonadota</taxon>
        <taxon>Alphaproteobacteria</taxon>
        <taxon>Rhodospirillales</taxon>
        <taxon>Rhodospirillaceae</taxon>
        <taxon>Ferrovibrio</taxon>
    </lineage>
</organism>
<evidence type="ECO:0000313" key="2">
    <source>
        <dbReference type="Proteomes" id="UP001595711"/>
    </source>
</evidence>
<keyword evidence="2" id="KW-1185">Reference proteome</keyword>
<sequence>MSDQPIFADDPMLSTVARYWTAQRRGRPMPQRTDIDPLHLPASVWPNLLLAEPVAGTSAMRYRLVGSAHVERYTFDFTGRTTTEIMQGSYRTYMEAIYNTSLQEGLPVYSESVFRWDARGYAFTRRLMLPLQHGEHGMIFSVQVWPSELPYLPRSISDLSGTGAFKDGDYVVLDRDSFQPRSEA</sequence>
<proteinExistence type="predicted"/>
<evidence type="ECO:0000313" key="1">
    <source>
        <dbReference type="EMBL" id="MFC3675308.1"/>
    </source>
</evidence>